<feature type="chain" id="PRO_5042563397" evidence="5">
    <location>
        <begin position="23"/>
        <end position="529"/>
    </location>
</feature>
<dbReference type="Gene3D" id="3.40.462.20">
    <property type="match status" value="1"/>
</dbReference>
<reference evidence="7" key="1">
    <citation type="submission" date="2023-11" db="EMBL/GenBank/DDBJ databases">
        <authorList>
            <person name="Alioto T."/>
            <person name="Alioto T."/>
            <person name="Gomez Garrido J."/>
        </authorList>
    </citation>
    <scope>NUCLEOTIDE SEQUENCE</scope>
</reference>
<feature type="domain" description="FAD-binding PCMH-type" evidence="6">
    <location>
        <begin position="72"/>
        <end position="244"/>
    </location>
</feature>
<evidence type="ECO:0000256" key="1">
    <source>
        <dbReference type="ARBA" id="ARBA00005466"/>
    </source>
</evidence>
<keyword evidence="8" id="KW-1185">Reference proteome</keyword>
<keyword evidence="3" id="KW-0274">FAD</keyword>
<sequence length="529" mass="57613">MATFRSLSTLVTFASLATTILADPSPNAVKVCSILTQQYPEQVGDSGLELSNLTIGLDYSAARTGYWSQANAGVKPACIFFPASTQDVSFAVKTLNNYTDVPWGVKGGGHNPNVGFSSTQDGVLLSMEQNWATTRLDEDNLAHIGPGSRWIDVATALDPYHRAVASGRLGDVGAAGLTLGGGLSFLSTEHGLTADTVHHYEVVLADGTITTASKSQNSDLFYALKGGGNQFAIVTDFVLETFPIGNVWGGYKIFAMDRKDAVLRATHNLLSDYYDPKAAVIVTFTTTLHTLVDIFVVFFFYNDPSGPGEILSEFNSIPSMLDGTRADRSYKDLLDANSDFSLKGLRYLIRTGTLPNLPGDAGLDIYNYTLDSWYELAKQYQSQTPLDLLAFSMAFQPVPYTLANASVHAPHGVNLLGLDPRHGDKLFMEYDVSWLSSATDAAAAAFMTNITQPVQDYARRKYATAKPTHYVSGETAVTNFNPLFMNDAMYNQDPVRSYGEATYAKLKAIQEQRDPEGFFSRRAGGFKFT</sequence>
<evidence type="ECO:0000256" key="5">
    <source>
        <dbReference type="SAM" id="SignalP"/>
    </source>
</evidence>
<evidence type="ECO:0000256" key="4">
    <source>
        <dbReference type="ARBA" id="ARBA00023002"/>
    </source>
</evidence>
<dbReference type="AlphaFoldDB" id="A0AAI8YV57"/>
<feature type="signal peptide" evidence="5">
    <location>
        <begin position="1"/>
        <end position="22"/>
    </location>
</feature>
<protein>
    <submittedName>
        <fullName evidence="7">FAD-binding domain-containing</fullName>
    </submittedName>
</protein>
<dbReference type="InterPro" id="IPR036318">
    <property type="entry name" value="FAD-bd_PCMH-like_sf"/>
</dbReference>
<comment type="caution">
    <text evidence="7">The sequence shown here is derived from an EMBL/GenBank/DDBJ whole genome shotgun (WGS) entry which is preliminary data.</text>
</comment>
<dbReference type="Gene3D" id="3.30.43.10">
    <property type="entry name" value="Uridine Diphospho-n-acetylenolpyruvylglucosamine Reductase, domain 2"/>
    <property type="match status" value="1"/>
</dbReference>
<keyword evidence="2" id="KW-0285">Flavoprotein</keyword>
<evidence type="ECO:0000313" key="8">
    <source>
        <dbReference type="Proteomes" id="UP001296104"/>
    </source>
</evidence>
<dbReference type="InterPro" id="IPR050416">
    <property type="entry name" value="FAD-linked_Oxidoreductase"/>
</dbReference>
<keyword evidence="4" id="KW-0560">Oxidoreductase</keyword>
<name>A0AAI8YV57_9PEZI</name>
<dbReference type="SUPFAM" id="SSF56176">
    <property type="entry name" value="FAD-binding/transporter-associated domain-like"/>
    <property type="match status" value="1"/>
</dbReference>
<dbReference type="Pfam" id="PF01565">
    <property type="entry name" value="FAD_binding_4"/>
    <property type="match status" value="1"/>
</dbReference>
<evidence type="ECO:0000313" key="7">
    <source>
        <dbReference type="EMBL" id="CAK3906897.1"/>
    </source>
</evidence>
<dbReference type="GO" id="GO:0071949">
    <property type="term" value="F:FAD binding"/>
    <property type="evidence" value="ECO:0007669"/>
    <property type="project" value="InterPro"/>
</dbReference>
<dbReference type="PROSITE" id="PS51387">
    <property type="entry name" value="FAD_PCMH"/>
    <property type="match status" value="1"/>
</dbReference>
<dbReference type="InterPro" id="IPR016167">
    <property type="entry name" value="FAD-bd_PCMH_sub1"/>
</dbReference>
<dbReference type="InterPro" id="IPR016169">
    <property type="entry name" value="FAD-bd_PCMH_sub2"/>
</dbReference>
<evidence type="ECO:0000259" key="6">
    <source>
        <dbReference type="PROSITE" id="PS51387"/>
    </source>
</evidence>
<dbReference type="PANTHER" id="PTHR42973">
    <property type="entry name" value="BINDING OXIDOREDUCTASE, PUTATIVE (AFU_ORTHOLOGUE AFUA_1G17690)-RELATED"/>
    <property type="match status" value="1"/>
</dbReference>
<dbReference type="Gene3D" id="3.30.465.10">
    <property type="match status" value="1"/>
</dbReference>
<organism evidence="7 8">
    <name type="scientific">Lecanosticta acicola</name>
    <dbReference type="NCBI Taxonomy" id="111012"/>
    <lineage>
        <taxon>Eukaryota</taxon>
        <taxon>Fungi</taxon>
        <taxon>Dikarya</taxon>
        <taxon>Ascomycota</taxon>
        <taxon>Pezizomycotina</taxon>
        <taxon>Dothideomycetes</taxon>
        <taxon>Dothideomycetidae</taxon>
        <taxon>Mycosphaerellales</taxon>
        <taxon>Mycosphaerellaceae</taxon>
        <taxon>Lecanosticta</taxon>
    </lineage>
</organism>
<dbReference type="EMBL" id="CAVMBE010000011">
    <property type="protein sequence ID" value="CAK3906897.1"/>
    <property type="molecule type" value="Genomic_DNA"/>
</dbReference>
<accession>A0AAI8YV57</accession>
<comment type="similarity">
    <text evidence="1">Belongs to the oxygen-dependent FAD-linked oxidoreductase family.</text>
</comment>
<keyword evidence="5" id="KW-0732">Signal</keyword>
<dbReference type="GO" id="GO:0016491">
    <property type="term" value="F:oxidoreductase activity"/>
    <property type="evidence" value="ECO:0007669"/>
    <property type="project" value="UniProtKB-KW"/>
</dbReference>
<gene>
    <name evidence="7" type="ORF">LECACI_7A002550</name>
</gene>
<dbReference type="Proteomes" id="UP001296104">
    <property type="component" value="Unassembled WGS sequence"/>
</dbReference>
<proteinExistence type="inferred from homology"/>
<evidence type="ECO:0000256" key="2">
    <source>
        <dbReference type="ARBA" id="ARBA00022630"/>
    </source>
</evidence>
<dbReference type="InterPro" id="IPR016166">
    <property type="entry name" value="FAD-bd_PCMH"/>
</dbReference>
<evidence type="ECO:0000256" key="3">
    <source>
        <dbReference type="ARBA" id="ARBA00022827"/>
    </source>
</evidence>
<dbReference type="InterPro" id="IPR006094">
    <property type="entry name" value="Oxid_FAD_bind_N"/>
</dbReference>
<dbReference type="PANTHER" id="PTHR42973:SF13">
    <property type="entry name" value="FAD-BINDING PCMH-TYPE DOMAIN-CONTAINING PROTEIN"/>
    <property type="match status" value="1"/>
</dbReference>